<feature type="region of interest" description="Disordered" evidence="1">
    <location>
        <begin position="236"/>
        <end position="276"/>
    </location>
</feature>
<keyword evidence="2" id="KW-0732">Signal</keyword>
<evidence type="ECO:0000313" key="4">
    <source>
        <dbReference type="Proteomes" id="UP001152759"/>
    </source>
</evidence>
<evidence type="ECO:0000313" key="3">
    <source>
        <dbReference type="EMBL" id="CAH0383396.1"/>
    </source>
</evidence>
<dbReference type="KEGG" id="btab:109044609"/>
<sequence length="426" mass="46416">MMGVNIAGGFSVVNLVLILQLSGISGNTYGSERSSFSRDAHLLDSDSVAQKVSHVIWKDAAACPISAAFAQISRLNNRESVENALRKALSTDSSVIVKSKADGVRDVICEAAKKFSEQVESLKKSIEVTNDDPWNNDENFEDALENLKKDKSQVDFRKVAEGVNTRNSGYRLSDVKRSAYNKLSAVRNAFRREIYQIQHSADSAVNVLREGTRALQTVKRALAVGQKLGCFGETMREKQNPAESTQSEEDLGNVIGLSEPVSSPNSRNPAKSTLSEEDLGNVIGPFEAVSSPNSRNPVKSTLSEEDLGNVIGPFEPVSSPNSRNPVKTTLSEEDLGNVIGPFEPVSSPNSSRRVAPDRIMVSSSPPTPSRGQAFFTPFVFSGRIRDSSRVNFSKVSQPPMAKKLVPSEPKKEEPRLFVPHPLHFDG</sequence>
<dbReference type="Proteomes" id="UP001152759">
    <property type="component" value="Chromosome 10"/>
</dbReference>
<name>A0A9P0A3I6_BEMTA</name>
<feature type="region of interest" description="Disordered" evidence="1">
    <location>
        <begin position="392"/>
        <end position="426"/>
    </location>
</feature>
<accession>A0A9P0A3I6</accession>
<gene>
    <name evidence="3" type="ORF">BEMITA_LOCUS2850</name>
</gene>
<evidence type="ECO:0000256" key="1">
    <source>
        <dbReference type="SAM" id="MobiDB-lite"/>
    </source>
</evidence>
<keyword evidence="4" id="KW-1185">Reference proteome</keyword>
<dbReference type="AlphaFoldDB" id="A0A9P0A3I6"/>
<feature type="compositionally biased region" description="Polar residues" evidence="1">
    <location>
        <begin position="260"/>
        <end position="273"/>
    </location>
</feature>
<reference evidence="3" key="1">
    <citation type="submission" date="2021-12" db="EMBL/GenBank/DDBJ databases">
        <authorList>
            <person name="King R."/>
        </authorList>
    </citation>
    <scope>NUCLEOTIDE SEQUENCE</scope>
</reference>
<proteinExistence type="predicted"/>
<dbReference type="EMBL" id="OU963871">
    <property type="protein sequence ID" value="CAH0383396.1"/>
    <property type="molecule type" value="Genomic_DNA"/>
</dbReference>
<protein>
    <submittedName>
        <fullName evidence="3">Uncharacterized protein</fullName>
    </submittedName>
</protein>
<feature type="signal peptide" evidence="2">
    <location>
        <begin position="1"/>
        <end position="26"/>
    </location>
</feature>
<feature type="chain" id="PRO_5040477635" evidence="2">
    <location>
        <begin position="27"/>
        <end position="426"/>
    </location>
</feature>
<organism evidence="3 4">
    <name type="scientific">Bemisia tabaci</name>
    <name type="common">Sweetpotato whitefly</name>
    <name type="synonym">Aleurodes tabaci</name>
    <dbReference type="NCBI Taxonomy" id="7038"/>
    <lineage>
        <taxon>Eukaryota</taxon>
        <taxon>Metazoa</taxon>
        <taxon>Ecdysozoa</taxon>
        <taxon>Arthropoda</taxon>
        <taxon>Hexapoda</taxon>
        <taxon>Insecta</taxon>
        <taxon>Pterygota</taxon>
        <taxon>Neoptera</taxon>
        <taxon>Paraneoptera</taxon>
        <taxon>Hemiptera</taxon>
        <taxon>Sternorrhyncha</taxon>
        <taxon>Aleyrodoidea</taxon>
        <taxon>Aleyrodidae</taxon>
        <taxon>Aleyrodinae</taxon>
        <taxon>Bemisia</taxon>
    </lineage>
</organism>
<evidence type="ECO:0000256" key="2">
    <source>
        <dbReference type="SAM" id="SignalP"/>
    </source>
</evidence>